<keyword evidence="1" id="KW-0255">Endonuclease</keyword>
<dbReference type="EMBL" id="NWTM01000001">
    <property type="protein sequence ID" value="RYC46291.1"/>
    <property type="molecule type" value="Genomic_DNA"/>
</dbReference>
<dbReference type="GO" id="GO:0004519">
    <property type="term" value="F:endonuclease activity"/>
    <property type="evidence" value="ECO:0007669"/>
    <property type="project" value="UniProtKB-KW"/>
</dbReference>
<sequence length="437" mass="49572">MGEVVSVFEYGLLGAGKSLPPAITAIQPEVFGYLESLALDEQGCAFLRLTSRSGHRVLQVQNYAGVLYTPYGVQLEILPKVGRCLTPERARETLLVMLSYLSGFRHIETQQASVQAKNMSLLEIFVSQFLDSVSRLLKQGLRSEYVREQSNLAFMKGKLMFSQQLRHNLVHRHKFWVDYEEYLPDCPANRLLHAALVRLSGVRLSSENQRWCHELRFAFEGITPSQDIEGDIASLRPERGLPHYDEPLAWAQLILQGMSPLALQGDTKALSLLFPMEAVFESFVAQTISEELPQHLQAKIQFSGLTLVHHAGKDCFKLRPDLLIQSLHPAKNQMVLDTKWKLVSNVTKNQSLYGLSQDDFYQMSAYGQKYLEGKGDLYLIYPEHDGFTDPIAQHFEFSEVLRLWVVPYRVMASPGERMVWCKSACLEQAVMVEGLSE</sequence>
<organism evidence="1 2">
    <name type="scientific">Pectobacterium zantedeschiae</name>
    <dbReference type="NCBI Taxonomy" id="2034769"/>
    <lineage>
        <taxon>Bacteria</taxon>
        <taxon>Pseudomonadati</taxon>
        <taxon>Pseudomonadota</taxon>
        <taxon>Gammaproteobacteria</taxon>
        <taxon>Enterobacterales</taxon>
        <taxon>Pectobacteriaceae</taxon>
        <taxon>Pectobacterium</taxon>
    </lineage>
</organism>
<dbReference type="Proteomes" id="UP001138460">
    <property type="component" value="Unassembled WGS sequence"/>
</dbReference>
<dbReference type="AlphaFoldDB" id="A0A9X8JM68"/>
<gene>
    <name evidence="1" type="ORF">CLR69_13685</name>
</gene>
<comment type="caution">
    <text evidence="1">The sequence shown here is derived from an EMBL/GenBank/DDBJ whole genome shotgun (WGS) entry which is preliminary data.</text>
</comment>
<dbReference type="PANTHER" id="PTHR38733">
    <property type="entry name" value="PROTEIN MCRC"/>
    <property type="match status" value="1"/>
</dbReference>
<keyword evidence="1" id="KW-0378">Hydrolase</keyword>
<dbReference type="OrthoDB" id="307209at2"/>
<dbReference type="RefSeq" id="WP_129713565.1">
    <property type="nucleotide sequence ID" value="NZ_JBEHFA010000005.1"/>
</dbReference>
<protein>
    <submittedName>
        <fullName evidence="1">Restriction endonuclease</fullName>
    </submittedName>
</protein>
<keyword evidence="1" id="KW-0540">Nuclease</keyword>
<reference evidence="1 2" key="1">
    <citation type="journal article" date="2018" name="Syst. Appl. Microbiol.">
        <title>Pectobacterium zantedeschiae sp. nov. a new species of a soft rot pathogen isolated from Calla lily (Zantedeschia spp.).</title>
        <authorList>
            <person name="Waleron M."/>
            <person name="Misztak A."/>
            <person name="Waleron M."/>
            <person name="Franczuk M."/>
            <person name="Jonca J."/>
            <person name="Wielgomas B."/>
            <person name="Mikicinski A."/>
            <person name="Popovic T."/>
            <person name="Waleron K."/>
        </authorList>
    </citation>
    <scope>NUCLEOTIDE SEQUENCE [LARGE SCALE GENOMIC DNA]</scope>
    <source>
        <strain evidence="1 2">9M</strain>
    </source>
</reference>
<proteinExistence type="predicted"/>
<dbReference type="Pfam" id="PF10117">
    <property type="entry name" value="McrBC"/>
    <property type="match status" value="1"/>
</dbReference>
<evidence type="ECO:0000313" key="2">
    <source>
        <dbReference type="Proteomes" id="UP001138460"/>
    </source>
</evidence>
<name>A0A9X8JM68_9GAMM</name>
<accession>A0A9X8JM68</accession>
<dbReference type="InterPro" id="IPR019292">
    <property type="entry name" value="McrC"/>
</dbReference>
<evidence type="ECO:0000313" key="1">
    <source>
        <dbReference type="EMBL" id="RYC46291.1"/>
    </source>
</evidence>
<dbReference type="PANTHER" id="PTHR38733:SF1">
    <property type="entry name" value="TYPE IV METHYL-DIRECTED RESTRICTION ENZYME ECOKMCRBC"/>
    <property type="match status" value="1"/>
</dbReference>
<keyword evidence="2" id="KW-1185">Reference proteome</keyword>